<reference evidence="2" key="2">
    <citation type="submission" date="2015-04" db="EMBL/GenBank/DDBJ databases">
        <title>The complete genome sequence of Erythrobacter sp. s21-N3.</title>
        <authorList>
            <person name="Zhuang L."/>
            <person name="Liu Y."/>
            <person name="Shao Z."/>
        </authorList>
    </citation>
    <scope>NUCLEOTIDE SEQUENCE [LARGE SCALE GENOMIC DNA]</scope>
    <source>
        <strain evidence="2">s21-N3</strain>
    </source>
</reference>
<dbReference type="Proteomes" id="UP000059113">
    <property type="component" value="Chromosome"/>
</dbReference>
<dbReference type="STRING" id="1648404.CP97_08710"/>
<keyword evidence="2" id="KW-1185">Reference proteome</keyword>
<reference evidence="1 2" key="1">
    <citation type="journal article" date="2015" name="Int. J. Syst. Evol. Microbiol.">
        <title>Erythrobacter atlanticus sp. nov., a bacterium from ocean sediment able to degrade polycyclic aromatic hydrocarbons.</title>
        <authorList>
            <person name="Zhuang L."/>
            <person name="Liu Y."/>
            <person name="Wang L."/>
            <person name="Wang W."/>
            <person name="Shao Z."/>
        </authorList>
    </citation>
    <scope>NUCLEOTIDE SEQUENCE [LARGE SCALE GENOMIC DNA]</scope>
    <source>
        <strain evidence="2">s21-N3</strain>
    </source>
</reference>
<accession>A0A0H4VBR0</accession>
<name>A0A0H4VBR0_9SPHN</name>
<sequence length="39" mass="4131">MVWLDIHGIANCEQVAGVANKGEGEGLLLGKYKAGFHGF</sequence>
<dbReference type="AlphaFoldDB" id="A0A0H4VBR0"/>
<dbReference type="EMBL" id="CP011310">
    <property type="protein sequence ID" value="AKQ42082.2"/>
    <property type="molecule type" value="Genomic_DNA"/>
</dbReference>
<evidence type="ECO:0000313" key="1">
    <source>
        <dbReference type="EMBL" id="AKQ42082.2"/>
    </source>
</evidence>
<proteinExistence type="predicted"/>
<protein>
    <submittedName>
        <fullName evidence="1">Uncharacterized protein</fullName>
    </submittedName>
</protein>
<evidence type="ECO:0000313" key="2">
    <source>
        <dbReference type="Proteomes" id="UP000059113"/>
    </source>
</evidence>
<organism evidence="1 2">
    <name type="scientific">Aurantiacibacter atlanticus</name>
    <dbReference type="NCBI Taxonomy" id="1648404"/>
    <lineage>
        <taxon>Bacteria</taxon>
        <taxon>Pseudomonadati</taxon>
        <taxon>Pseudomonadota</taxon>
        <taxon>Alphaproteobacteria</taxon>
        <taxon>Sphingomonadales</taxon>
        <taxon>Erythrobacteraceae</taxon>
        <taxon>Aurantiacibacter</taxon>
    </lineage>
</organism>
<dbReference type="KEGG" id="ery:CP97_08710"/>
<gene>
    <name evidence="1" type="ORF">CP97_08710</name>
</gene>